<dbReference type="InterPro" id="IPR014710">
    <property type="entry name" value="RmlC-like_jellyroll"/>
</dbReference>
<dbReference type="AlphaFoldDB" id="A0A964T456"/>
<proteinExistence type="predicted"/>
<reference evidence="2" key="1">
    <citation type="submission" date="2019-03" db="EMBL/GenBank/DDBJ databases">
        <title>Afifella sp. nov., isolated from activated sludge.</title>
        <authorList>
            <person name="Li Q."/>
            <person name="Liu Y."/>
        </authorList>
    </citation>
    <scope>NUCLEOTIDE SEQUENCE</scope>
    <source>
        <strain evidence="2">L72</strain>
    </source>
</reference>
<comment type="caution">
    <text evidence="2">The sequence shown here is derived from an EMBL/GenBank/DDBJ whole genome shotgun (WGS) entry which is preliminary data.</text>
</comment>
<dbReference type="InterPro" id="IPR011051">
    <property type="entry name" value="RmlC_Cupin_sf"/>
</dbReference>
<evidence type="ECO:0000259" key="1">
    <source>
        <dbReference type="Pfam" id="PF07883"/>
    </source>
</evidence>
<dbReference type="Proteomes" id="UP000773614">
    <property type="component" value="Unassembled WGS sequence"/>
</dbReference>
<dbReference type="EMBL" id="SPKJ01000017">
    <property type="protein sequence ID" value="MYZ47579.1"/>
    <property type="molecule type" value="Genomic_DNA"/>
</dbReference>
<dbReference type="SUPFAM" id="SSF51182">
    <property type="entry name" value="RmlC-like cupins"/>
    <property type="match status" value="1"/>
</dbReference>
<evidence type="ECO:0000313" key="3">
    <source>
        <dbReference type="Proteomes" id="UP000773614"/>
    </source>
</evidence>
<dbReference type="InterPro" id="IPR013096">
    <property type="entry name" value="Cupin_2"/>
</dbReference>
<keyword evidence="3" id="KW-1185">Reference proteome</keyword>
<dbReference type="Gene3D" id="2.60.120.10">
    <property type="entry name" value="Jelly Rolls"/>
    <property type="match status" value="1"/>
</dbReference>
<dbReference type="OrthoDB" id="9798709at2"/>
<name>A0A964T456_9HYPH</name>
<sequence length="161" mass="17786">MVVQPDGGEHYWQPVPANGHINVRLAPHIVEMTHRFGLGTQTVAAGCYVREHTHPDHDEVIHIVSGTGRTVLNGEEHRLVPGASVYIGRTNRHMFVADEGCDLTFVWFLMPNGLETFFKAIGRPMKPGEPAPAPFPRPADVLEIERATVFGEPLVDTFAKS</sequence>
<protein>
    <submittedName>
        <fullName evidence="2">Cupin domain-containing protein</fullName>
    </submittedName>
</protein>
<organism evidence="2 3">
    <name type="scientific">Propylenella binzhouense</name>
    <dbReference type="NCBI Taxonomy" id="2555902"/>
    <lineage>
        <taxon>Bacteria</taxon>
        <taxon>Pseudomonadati</taxon>
        <taxon>Pseudomonadota</taxon>
        <taxon>Alphaproteobacteria</taxon>
        <taxon>Hyphomicrobiales</taxon>
        <taxon>Propylenellaceae</taxon>
        <taxon>Propylenella</taxon>
    </lineage>
</organism>
<gene>
    <name evidence="2" type="ORF">E4O86_07620</name>
</gene>
<feature type="domain" description="Cupin type-2" evidence="1">
    <location>
        <begin position="40"/>
        <end position="107"/>
    </location>
</feature>
<accession>A0A964T456</accession>
<evidence type="ECO:0000313" key="2">
    <source>
        <dbReference type="EMBL" id="MYZ47579.1"/>
    </source>
</evidence>
<dbReference type="Pfam" id="PF07883">
    <property type="entry name" value="Cupin_2"/>
    <property type="match status" value="1"/>
</dbReference>